<dbReference type="CDD" id="cd13589">
    <property type="entry name" value="PBP2_polyamine_RpCGA009"/>
    <property type="match status" value="1"/>
</dbReference>
<evidence type="ECO:0000313" key="3">
    <source>
        <dbReference type="EMBL" id="HEG92359.1"/>
    </source>
</evidence>
<dbReference type="InterPro" id="IPR006311">
    <property type="entry name" value="TAT_signal"/>
</dbReference>
<reference evidence="3" key="1">
    <citation type="journal article" date="2020" name="mSystems">
        <title>Genome- and Community-Level Interaction Insights into Carbon Utilization and Element Cycling Functions of Hydrothermarchaeota in Hydrothermal Sediment.</title>
        <authorList>
            <person name="Zhou Z."/>
            <person name="Liu Y."/>
            <person name="Xu W."/>
            <person name="Pan J."/>
            <person name="Luo Z.H."/>
            <person name="Li M."/>
        </authorList>
    </citation>
    <scope>NUCLEOTIDE SEQUENCE [LARGE SCALE GENOMIC DNA]</scope>
    <source>
        <strain evidence="3">SpSt-210</strain>
    </source>
</reference>
<dbReference type="Pfam" id="PF13416">
    <property type="entry name" value="SBP_bac_8"/>
    <property type="match status" value="1"/>
</dbReference>
<dbReference type="PANTHER" id="PTHR30222:SF2">
    <property type="entry name" value="ABC TRANSPORTER SUBSTRATE-BINDING PROTEIN"/>
    <property type="match status" value="1"/>
</dbReference>
<accession>A0A831THT9</accession>
<proteinExistence type="predicted"/>
<dbReference type="AlphaFoldDB" id="A0A831THT9"/>
<dbReference type="PANTHER" id="PTHR30222">
    <property type="entry name" value="SPERMIDINE/PUTRESCINE-BINDING PERIPLASMIC PROTEIN"/>
    <property type="match status" value="1"/>
</dbReference>
<dbReference type="Gene3D" id="3.40.190.10">
    <property type="entry name" value="Periplasmic binding protein-like II"/>
    <property type="match status" value="2"/>
</dbReference>
<evidence type="ECO:0000256" key="1">
    <source>
        <dbReference type="ARBA" id="ARBA00022729"/>
    </source>
</evidence>
<protein>
    <submittedName>
        <fullName evidence="3">ABC transporter substrate-binding protein</fullName>
    </submittedName>
</protein>
<evidence type="ECO:0000256" key="2">
    <source>
        <dbReference type="SAM" id="MobiDB-lite"/>
    </source>
</evidence>
<dbReference type="InterPro" id="IPR006059">
    <property type="entry name" value="SBP"/>
</dbReference>
<dbReference type="SUPFAM" id="SSF53850">
    <property type="entry name" value="Periplasmic binding protein-like II"/>
    <property type="match status" value="1"/>
</dbReference>
<name>A0A831THT9_9BACT</name>
<gene>
    <name evidence="3" type="ORF">ENP34_13140</name>
</gene>
<keyword evidence="1" id="KW-0732">Signal</keyword>
<dbReference type="PROSITE" id="PS51318">
    <property type="entry name" value="TAT"/>
    <property type="match status" value="1"/>
</dbReference>
<feature type="region of interest" description="Disordered" evidence="2">
    <location>
        <begin position="47"/>
        <end position="70"/>
    </location>
</feature>
<organism evidence="3">
    <name type="scientific">Thermorudis peleae</name>
    <dbReference type="NCBI Taxonomy" id="1382356"/>
    <lineage>
        <taxon>Bacteria</taxon>
        <taxon>Pseudomonadati</taxon>
        <taxon>Thermomicrobiota</taxon>
        <taxon>Thermomicrobia</taxon>
        <taxon>Thermomicrobia incertae sedis</taxon>
        <taxon>Thermorudis</taxon>
    </lineage>
</organism>
<sequence length="410" mass="45523">MSDRSPRLLDLLRAQRRFRRRDFLRVAGLASASLAAGIACREEAPVAGTPAAPQSSPATSPAATAATAPEATATVPLEEFTIPGYDDPNRWKGRTIVVTSWGGALQDALRAAMYEPFMRLTGCQIVEDASDEAKLRAMVEAGNVEWDVVDVGTEAVMPMGRLNLLEPIDYSTIDTKDIFPELILEHGVGYYYYSTCLAYRTDKFGDNPPAGWADFWDVESFPGARAFQKYAQWGPIEAALLADGVPMDQLYPLDIDRAFRSLDRIKPHVTVWWEAGAQPAQLLSDGEVDLTDAWIARVQVVIEQGAPLGYTWNEGRLSSDSLVIPRGSKNVDVAHDFINFALRPEIQSRFAMMYPDGPANSRAFDSLPPERLPLLPSSPQNKELQVYPDYEWWADHLEEVVERFNAWVVG</sequence>
<dbReference type="EMBL" id="DSIY01000304">
    <property type="protein sequence ID" value="HEG92359.1"/>
    <property type="molecule type" value="Genomic_DNA"/>
</dbReference>
<comment type="caution">
    <text evidence="3">The sequence shown here is derived from an EMBL/GenBank/DDBJ whole genome shotgun (WGS) entry which is preliminary data.</text>
</comment>